<evidence type="ECO:0008006" key="4">
    <source>
        <dbReference type="Google" id="ProtNLM"/>
    </source>
</evidence>
<evidence type="ECO:0000313" key="3">
    <source>
        <dbReference type="Proteomes" id="UP000887229"/>
    </source>
</evidence>
<dbReference type="GeneID" id="70291675"/>
<dbReference type="OrthoDB" id="5101206at2759"/>
<keyword evidence="3" id="KW-1185">Reference proteome</keyword>
<keyword evidence="1" id="KW-0812">Transmembrane</keyword>
<accession>A0A9P8CJU2</accession>
<proteinExistence type="predicted"/>
<dbReference type="Proteomes" id="UP000887229">
    <property type="component" value="Unassembled WGS sequence"/>
</dbReference>
<evidence type="ECO:0000313" key="2">
    <source>
        <dbReference type="EMBL" id="KAG9249357.1"/>
    </source>
</evidence>
<dbReference type="AlphaFoldDB" id="A0A9P8CJU2"/>
<sequence length="114" mass="13078">IKEAYDIHDQGDAEWFLGIEIIRDCIEHTICLSHAQYIEKIAVKYDLVSSMSNPTIPVPIIEYRKNEEIASAKEVKRYQELIGSLLYCAVMIRVDVAFVALLLSRFLQNPALEH</sequence>
<feature type="non-terminal residue" evidence="2">
    <location>
        <position position="114"/>
    </location>
</feature>
<keyword evidence="1" id="KW-0472">Membrane</keyword>
<name>A0A9P8CJU2_9HYPO</name>
<dbReference type="EMBL" id="MU251330">
    <property type="protein sequence ID" value="KAG9249357.1"/>
    <property type="molecule type" value="Genomic_DNA"/>
</dbReference>
<comment type="caution">
    <text evidence="2">The sequence shown here is derived from an EMBL/GenBank/DDBJ whole genome shotgun (WGS) entry which is preliminary data.</text>
</comment>
<keyword evidence="1" id="KW-1133">Transmembrane helix</keyword>
<feature type="non-terminal residue" evidence="2">
    <location>
        <position position="1"/>
    </location>
</feature>
<evidence type="ECO:0000256" key="1">
    <source>
        <dbReference type="SAM" id="Phobius"/>
    </source>
</evidence>
<protein>
    <recommendedName>
        <fullName evidence="4">Reverse transcriptase Ty1/copia-type domain-containing protein</fullName>
    </recommendedName>
</protein>
<reference evidence="2" key="1">
    <citation type="journal article" date="2021" name="IMA Fungus">
        <title>Genomic characterization of three marine fungi, including Emericellopsis atlantica sp. nov. with signatures of a generalist lifestyle and marine biomass degradation.</title>
        <authorList>
            <person name="Hagestad O.C."/>
            <person name="Hou L."/>
            <person name="Andersen J.H."/>
            <person name="Hansen E.H."/>
            <person name="Altermark B."/>
            <person name="Li C."/>
            <person name="Kuhnert E."/>
            <person name="Cox R.J."/>
            <person name="Crous P.W."/>
            <person name="Spatafora J.W."/>
            <person name="Lail K."/>
            <person name="Amirebrahimi M."/>
            <person name="Lipzen A."/>
            <person name="Pangilinan J."/>
            <person name="Andreopoulos W."/>
            <person name="Hayes R.D."/>
            <person name="Ng V."/>
            <person name="Grigoriev I.V."/>
            <person name="Jackson S.A."/>
            <person name="Sutton T.D.S."/>
            <person name="Dobson A.D.W."/>
            <person name="Rama T."/>
        </authorList>
    </citation>
    <scope>NUCLEOTIDE SEQUENCE</scope>
    <source>
        <strain evidence="2">TS7</strain>
    </source>
</reference>
<gene>
    <name evidence="2" type="ORF">F5Z01DRAFT_606835</name>
</gene>
<dbReference type="RefSeq" id="XP_046113282.1">
    <property type="nucleotide sequence ID" value="XM_046260772.1"/>
</dbReference>
<feature type="transmembrane region" description="Helical" evidence="1">
    <location>
        <begin position="85"/>
        <end position="107"/>
    </location>
</feature>
<organism evidence="2 3">
    <name type="scientific">Emericellopsis atlantica</name>
    <dbReference type="NCBI Taxonomy" id="2614577"/>
    <lineage>
        <taxon>Eukaryota</taxon>
        <taxon>Fungi</taxon>
        <taxon>Dikarya</taxon>
        <taxon>Ascomycota</taxon>
        <taxon>Pezizomycotina</taxon>
        <taxon>Sordariomycetes</taxon>
        <taxon>Hypocreomycetidae</taxon>
        <taxon>Hypocreales</taxon>
        <taxon>Bionectriaceae</taxon>
        <taxon>Emericellopsis</taxon>
    </lineage>
</organism>